<dbReference type="AlphaFoldDB" id="A0A1H8XQS0"/>
<evidence type="ECO:0000313" key="3">
    <source>
        <dbReference type="Proteomes" id="UP000198847"/>
    </source>
</evidence>
<protein>
    <submittedName>
        <fullName evidence="2">Uncharacterized protein</fullName>
    </submittedName>
</protein>
<name>A0A1H8XQS0_9FIRM</name>
<sequence length="54" mass="6214">MTATETLGMFHEYRYVVLGLLLPNPILYPSLVGFWSGALAVAILYIGFFEWFER</sequence>
<proteinExistence type="predicted"/>
<accession>A0A1H8XQS0</accession>
<gene>
    <name evidence="2" type="ORF">SAMN04490178_12750</name>
</gene>
<feature type="transmembrane region" description="Helical" evidence="1">
    <location>
        <begin position="26"/>
        <end position="48"/>
    </location>
</feature>
<keyword evidence="3" id="KW-1185">Reference proteome</keyword>
<keyword evidence="1" id="KW-1133">Transmembrane helix</keyword>
<keyword evidence="1" id="KW-0812">Transmembrane</keyword>
<dbReference type="EMBL" id="FODY01000027">
    <property type="protein sequence ID" value="SEP42103.1"/>
    <property type="molecule type" value="Genomic_DNA"/>
</dbReference>
<dbReference type="Proteomes" id="UP000198847">
    <property type="component" value="Unassembled WGS sequence"/>
</dbReference>
<keyword evidence="1" id="KW-0472">Membrane</keyword>
<reference evidence="2 3" key="1">
    <citation type="submission" date="2016-10" db="EMBL/GenBank/DDBJ databases">
        <authorList>
            <person name="de Groot N.N."/>
        </authorList>
    </citation>
    <scope>NUCLEOTIDE SEQUENCE [LARGE SCALE GENOMIC DNA]</scope>
    <source>
        <strain evidence="2 3">DSM 13305</strain>
    </source>
</reference>
<organism evidence="2 3">
    <name type="scientific">Propionispora vibrioides</name>
    <dbReference type="NCBI Taxonomy" id="112903"/>
    <lineage>
        <taxon>Bacteria</taxon>
        <taxon>Bacillati</taxon>
        <taxon>Bacillota</taxon>
        <taxon>Negativicutes</taxon>
        <taxon>Selenomonadales</taxon>
        <taxon>Sporomusaceae</taxon>
        <taxon>Propionispora</taxon>
    </lineage>
</organism>
<evidence type="ECO:0000256" key="1">
    <source>
        <dbReference type="SAM" id="Phobius"/>
    </source>
</evidence>
<evidence type="ECO:0000313" key="2">
    <source>
        <dbReference type="EMBL" id="SEP42103.1"/>
    </source>
</evidence>